<dbReference type="InterPro" id="IPR029016">
    <property type="entry name" value="GAF-like_dom_sf"/>
</dbReference>
<evidence type="ECO:0000259" key="2">
    <source>
        <dbReference type="SMART" id="SM00065"/>
    </source>
</evidence>
<sequence length="600" mass="65680">MSLPSTATPNPSVAISEDRIERLLYSLSALADIGEATTAGGSFETTARELLHLILGTLAASKGAILLYDTASEELRPLVVRGIESPPSIPLPSGVVERLRLSMKPLDLLSKDHVLTDLVLKEQDTFAALQARLWVPLAVGGRLVGVLSLSNKFGRGDYTSDDLQLLATMAQHASLALYNFQIIGEIREANFRLKRKVLEMQSLYDVGLAIGALHELDPMANEIIQRAVMLLDASAGVLFSLEKEGLRVAASFGMDADYPPKALFPLDQVRPRAIHEIAIAEQRGCRLNEREQGGARNYAILPLIVSGQVVGALLVCDKQTREGYAPFTEEDEQFLLALAAQAAIAIENARLHQEAIEKERIEKELEVAAAIQQRILPDSSPVLDTVETIGVNISCRQVGGDYYDYICFDEPKLGLVIADVSGKGTPAALLVSTLQASFRALVESHDLAETVTRLNKVIYKASPSYNYITFFYGVLDLETRLFRSINAGHNDPFLYRPRTGEWRGFGSGGFCLGMFDWGTYEVQETQLEPGDLLFLYTDGVTESTNEQGEEFGEERVRALLAETAHLALAEISARLSAAIRDFVGAAPQHDDLTYVLARVK</sequence>
<proteinExistence type="predicted"/>
<evidence type="ECO:0000313" key="5">
    <source>
        <dbReference type="Proteomes" id="UP000677668"/>
    </source>
</evidence>
<dbReference type="SUPFAM" id="SSF81606">
    <property type="entry name" value="PP2C-like"/>
    <property type="match status" value="1"/>
</dbReference>
<dbReference type="SUPFAM" id="SSF55781">
    <property type="entry name" value="GAF domain-like"/>
    <property type="match status" value="2"/>
</dbReference>
<protein>
    <submittedName>
        <fullName evidence="4">SpoIIE family protein phosphatase</fullName>
    </submittedName>
</protein>
<dbReference type="InterPro" id="IPR003018">
    <property type="entry name" value="GAF"/>
</dbReference>
<evidence type="ECO:0000259" key="3">
    <source>
        <dbReference type="SMART" id="SM00331"/>
    </source>
</evidence>
<dbReference type="PANTHER" id="PTHR43156">
    <property type="entry name" value="STAGE II SPORULATION PROTEIN E-RELATED"/>
    <property type="match status" value="1"/>
</dbReference>
<dbReference type="Pfam" id="PF13492">
    <property type="entry name" value="GAF_3"/>
    <property type="match status" value="1"/>
</dbReference>
<dbReference type="EMBL" id="CP072642">
    <property type="protein sequence ID" value="QUV93500.1"/>
    <property type="molecule type" value="Genomic_DNA"/>
</dbReference>
<evidence type="ECO:0000256" key="1">
    <source>
        <dbReference type="ARBA" id="ARBA00022801"/>
    </source>
</evidence>
<evidence type="ECO:0000313" key="4">
    <source>
        <dbReference type="EMBL" id="QUV93500.1"/>
    </source>
</evidence>
<feature type="domain" description="PPM-type phosphatase" evidence="3">
    <location>
        <begin position="383"/>
        <end position="599"/>
    </location>
</feature>
<dbReference type="Proteomes" id="UP000677668">
    <property type="component" value="Chromosome 1"/>
</dbReference>
<dbReference type="InterPro" id="IPR052016">
    <property type="entry name" value="Bact_Sigma-Reg"/>
</dbReference>
<dbReference type="SMART" id="SM00065">
    <property type="entry name" value="GAF"/>
    <property type="match status" value="2"/>
</dbReference>
<feature type="domain" description="GAF" evidence="2">
    <location>
        <begin position="42"/>
        <end position="187"/>
    </location>
</feature>
<dbReference type="SMART" id="SM00331">
    <property type="entry name" value="PP2C_SIG"/>
    <property type="match status" value="1"/>
</dbReference>
<organism evidence="4 5">
    <name type="scientific">Chloracidobacterium sp. N</name>
    <dbReference type="NCBI Taxonomy" id="2821540"/>
    <lineage>
        <taxon>Bacteria</taxon>
        <taxon>Pseudomonadati</taxon>
        <taxon>Acidobacteriota</taxon>
        <taxon>Terriglobia</taxon>
        <taxon>Terriglobales</taxon>
        <taxon>Acidobacteriaceae</taxon>
        <taxon>Chloracidobacterium</taxon>
        <taxon>Chloracidobacterium aggregatum</taxon>
    </lineage>
</organism>
<reference evidence="4 5" key="1">
    <citation type="submission" date="2021-03" db="EMBL/GenBank/DDBJ databases">
        <title>Genomic and phenotypic characterization of Chloracidobacterium isolates provides evidence for multiple species.</title>
        <authorList>
            <person name="Saini M.K."/>
            <person name="Costas A.M.G."/>
            <person name="Tank M."/>
            <person name="Bryant D.A."/>
        </authorList>
    </citation>
    <scope>NUCLEOTIDE SEQUENCE [LARGE SCALE GENOMIC DNA]</scope>
    <source>
        <strain evidence="4 5">N</strain>
    </source>
</reference>
<keyword evidence="1" id="KW-0378">Hydrolase</keyword>
<accession>A0ABX8AYQ8</accession>
<gene>
    <name evidence="4" type="ORF">J8C05_08985</name>
</gene>
<dbReference type="PANTHER" id="PTHR43156:SF2">
    <property type="entry name" value="STAGE II SPORULATION PROTEIN E"/>
    <property type="match status" value="1"/>
</dbReference>
<dbReference type="InterPro" id="IPR036457">
    <property type="entry name" value="PPM-type-like_dom_sf"/>
</dbReference>
<keyword evidence="5" id="KW-1185">Reference proteome</keyword>
<name>A0ABX8AYQ8_9BACT</name>
<dbReference type="InterPro" id="IPR001932">
    <property type="entry name" value="PPM-type_phosphatase-like_dom"/>
</dbReference>
<dbReference type="Pfam" id="PF07228">
    <property type="entry name" value="SpoIIE"/>
    <property type="match status" value="1"/>
</dbReference>
<feature type="domain" description="GAF" evidence="2">
    <location>
        <begin position="215"/>
        <end position="356"/>
    </location>
</feature>
<dbReference type="Pfam" id="PF01590">
    <property type="entry name" value="GAF"/>
    <property type="match status" value="1"/>
</dbReference>
<dbReference type="Gene3D" id="3.30.450.40">
    <property type="match status" value="2"/>
</dbReference>
<dbReference type="Gene3D" id="3.60.40.10">
    <property type="entry name" value="PPM-type phosphatase domain"/>
    <property type="match status" value="1"/>
</dbReference>
<dbReference type="RefSeq" id="WP_211421877.1">
    <property type="nucleotide sequence ID" value="NZ_CP072642.1"/>
</dbReference>